<name>I4DBB0_DESAJ</name>
<accession>I4DBB0</accession>
<dbReference type="KEGG" id="dai:Desaci_4227"/>
<reference evidence="1 2" key="1">
    <citation type="journal article" date="2012" name="J. Bacteriol.">
        <title>Complete genome sequences of Desulfosporosinus orientis DSM765T, Desulfosporosinus youngiae DSM17734T, Desulfosporosinus meridiei DSM13257T, and Desulfosporosinus acidiphilus DSM22704T.</title>
        <authorList>
            <person name="Pester M."/>
            <person name="Brambilla E."/>
            <person name="Alazard D."/>
            <person name="Rattei T."/>
            <person name="Weinmaier T."/>
            <person name="Han J."/>
            <person name="Lucas S."/>
            <person name="Lapidus A."/>
            <person name="Cheng J.F."/>
            <person name="Goodwin L."/>
            <person name="Pitluck S."/>
            <person name="Peters L."/>
            <person name="Ovchinnikova G."/>
            <person name="Teshima H."/>
            <person name="Detter J.C."/>
            <person name="Han C.S."/>
            <person name="Tapia R."/>
            <person name="Land M.L."/>
            <person name="Hauser L."/>
            <person name="Kyrpides N.C."/>
            <person name="Ivanova N.N."/>
            <person name="Pagani I."/>
            <person name="Huntmann M."/>
            <person name="Wei C.L."/>
            <person name="Davenport K.W."/>
            <person name="Daligault H."/>
            <person name="Chain P.S."/>
            <person name="Chen A."/>
            <person name="Mavromatis K."/>
            <person name="Markowitz V."/>
            <person name="Szeto E."/>
            <person name="Mikhailova N."/>
            <person name="Pati A."/>
            <person name="Wagner M."/>
            <person name="Woyke T."/>
            <person name="Ollivier B."/>
            <person name="Klenk H.P."/>
            <person name="Spring S."/>
            <person name="Loy A."/>
        </authorList>
    </citation>
    <scope>NUCLEOTIDE SEQUENCE [LARGE SCALE GENOMIC DNA]</scope>
    <source>
        <strain evidence="2">DSM 22704 / JCM 16185 / SJ4</strain>
    </source>
</reference>
<dbReference type="AlphaFoldDB" id="I4DBB0"/>
<keyword evidence="2" id="KW-1185">Reference proteome</keyword>
<protein>
    <submittedName>
        <fullName evidence="1">Uncharacterized protein</fullName>
    </submittedName>
</protein>
<dbReference type="Proteomes" id="UP000002892">
    <property type="component" value="Chromosome"/>
</dbReference>
<dbReference type="EMBL" id="CP003639">
    <property type="protein sequence ID" value="AFM43084.1"/>
    <property type="molecule type" value="Genomic_DNA"/>
</dbReference>
<proteinExistence type="predicted"/>
<organism evidence="1 2">
    <name type="scientific">Desulfosporosinus acidiphilus (strain DSM 22704 / JCM 16185 / SJ4)</name>
    <dbReference type="NCBI Taxonomy" id="646529"/>
    <lineage>
        <taxon>Bacteria</taxon>
        <taxon>Bacillati</taxon>
        <taxon>Bacillota</taxon>
        <taxon>Clostridia</taxon>
        <taxon>Eubacteriales</taxon>
        <taxon>Desulfitobacteriaceae</taxon>
        <taxon>Desulfosporosinus</taxon>
    </lineage>
</organism>
<gene>
    <name evidence="1" type="ordered locus">Desaci_4227</name>
</gene>
<evidence type="ECO:0000313" key="2">
    <source>
        <dbReference type="Proteomes" id="UP000002892"/>
    </source>
</evidence>
<dbReference type="HOGENOM" id="CLU_3389086_0_0_9"/>
<evidence type="ECO:0000313" key="1">
    <source>
        <dbReference type="EMBL" id="AFM43084.1"/>
    </source>
</evidence>
<sequence length="32" mass="3457">MKPVLGVVKTLTGVNIGLILNEVSLEKEAEDF</sequence>